<name>A0A511D0W6_9PSEU</name>
<accession>A0A511D0W6</accession>
<protein>
    <recommendedName>
        <fullName evidence="3">TIGR02678 family protein</fullName>
    </recommendedName>
</protein>
<sequence>MSAELDAVDSARRSDLHRAARALLRRPVLQAGGPTAEQYVLVRRRAEELRDWFGRNTGWRLHVDGEVARLVKTTTEPDATHPARDRRTKAPFTRRRYVLFCLALAALERADAQITLGRLAEQVVLGASAPELAAAEIVFTMERRDERGDLVAVVRLLLELGILARVAGDEEAFVRADGDVLYDVDRRVLATLIVTPRGPSTVTATDPDTRLAMITEELLPTTDDLRNQQIRRSLTRRLLDDPVVYLAELDEAELAYLTSQRHHVTSRITELTGLVPEVRAEGIAMVDPADDLTDVRMPDTGTEGHATLLLAEHLIAADGPVGVSALRAHLRVQAKAHAAYWRRAAQEPGAENELTDQALQRLEALKLVRRAGDEVHALPALSRYAVGEPEVM</sequence>
<dbReference type="InterPro" id="IPR013494">
    <property type="entry name" value="CHP02678"/>
</dbReference>
<dbReference type="RefSeq" id="WP_028930777.1">
    <property type="nucleotide sequence ID" value="NZ_AUII01000014.1"/>
</dbReference>
<comment type="caution">
    <text evidence="1">The sequence shown here is derived from an EMBL/GenBank/DDBJ whole genome shotgun (WGS) entry which is preliminary data.</text>
</comment>
<dbReference type="Pfam" id="PF09661">
    <property type="entry name" value="DUF2398"/>
    <property type="match status" value="1"/>
</dbReference>
<evidence type="ECO:0000313" key="1">
    <source>
        <dbReference type="EMBL" id="GEL18440.1"/>
    </source>
</evidence>
<proteinExistence type="predicted"/>
<gene>
    <name evidence="1" type="ORF">PA7_22770</name>
</gene>
<reference evidence="1 2" key="1">
    <citation type="submission" date="2019-07" db="EMBL/GenBank/DDBJ databases">
        <title>Whole genome shotgun sequence of Pseudonocardia asaccharolytica NBRC 16224.</title>
        <authorList>
            <person name="Hosoyama A."/>
            <person name="Uohara A."/>
            <person name="Ohji S."/>
            <person name="Ichikawa N."/>
        </authorList>
    </citation>
    <scope>NUCLEOTIDE SEQUENCE [LARGE SCALE GENOMIC DNA]</scope>
    <source>
        <strain evidence="1 2">NBRC 16224</strain>
    </source>
</reference>
<dbReference type="EMBL" id="BJVI01000020">
    <property type="protein sequence ID" value="GEL18440.1"/>
    <property type="molecule type" value="Genomic_DNA"/>
</dbReference>
<dbReference type="OrthoDB" id="188354at2"/>
<dbReference type="Proteomes" id="UP000321328">
    <property type="component" value="Unassembled WGS sequence"/>
</dbReference>
<evidence type="ECO:0008006" key="3">
    <source>
        <dbReference type="Google" id="ProtNLM"/>
    </source>
</evidence>
<organism evidence="1 2">
    <name type="scientific">Pseudonocardia asaccharolytica DSM 44247 = NBRC 16224</name>
    <dbReference type="NCBI Taxonomy" id="1123024"/>
    <lineage>
        <taxon>Bacteria</taxon>
        <taxon>Bacillati</taxon>
        <taxon>Actinomycetota</taxon>
        <taxon>Actinomycetes</taxon>
        <taxon>Pseudonocardiales</taxon>
        <taxon>Pseudonocardiaceae</taxon>
        <taxon>Pseudonocardia</taxon>
    </lineage>
</organism>
<keyword evidence="2" id="KW-1185">Reference proteome</keyword>
<dbReference type="NCBIfam" id="TIGR02678">
    <property type="entry name" value="TIGR02678 family protein"/>
    <property type="match status" value="1"/>
</dbReference>
<dbReference type="STRING" id="1123024.GCA_000423625_03147"/>
<dbReference type="AlphaFoldDB" id="A0A511D0W6"/>
<evidence type="ECO:0000313" key="2">
    <source>
        <dbReference type="Proteomes" id="UP000321328"/>
    </source>
</evidence>